<feature type="region of interest" description="Disordered" evidence="2">
    <location>
        <begin position="43"/>
        <end position="77"/>
    </location>
</feature>
<feature type="domain" description="Capsule synthesis protein CapA" evidence="4">
    <location>
        <begin position="80"/>
        <end position="319"/>
    </location>
</feature>
<keyword evidence="3" id="KW-0812">Transmembrane</keyword>
<dbReference type="PROSITE" id="PS00430">
    <property type="entry name" value="TONB_DEPENDENT_REC_1"/>
    <property type="match status" value="1"/>
</dbReference>
<keyword evidence="6" id="KW-1185">Reference proteome</keyword>
<sequence>MNSHPSSRSPGLFGRPVLTITIVLAVLAGVGAGGVAFANRGAGPAPQWQEPAAARSTASSPAAAPVESAATEASSPETITVSATGDIMMSNAPNKMPPNDGDGFFDSVKEGLRSDLVMGNLEQPLTTDTGTSKCGSPPGPNCFAFRSPPGYAKHLKDAGFQLVNLANNHTKDFGSQGAVNTRAALDDAGIKYTGNKDEITVVEVKGIKVAVVGFSGYAGANNLNDLEHSKDVIRAAKEQADLVIVQVHMGAEGATMQHVKPGNEIFYGENRGDPIKFSHTVIDAGADLVVGHSPHVLRGMEFYQGKLIAYSLGNFAGGGKTLSSQGVLKYGGILRVTLGKDGSYAGGKFLSTYMSSVGLPTRDASKETGRKLVAQLSEEDFGDTAAVLGKDGSIKPPA</sequence>
<evidence type="ECO:0000313" key="5">
    <source>
        <dbReference type="EMBL" id="MFC7278548.1"/>
    </source>
</evidence>
<feature type="transmembrane region" description="Helical" evidence="3">
    <location>
        <begin position="12"/>
        <end position="37"/>
    </location>
</feature>
<evidence type="ECO:0000313" key="6">
    <source>
        <dbReference type="Proteomes" id="UP001596548"/>
    </source>
</evidence>
<evidence type="ECO:0000256" key="2">
    <source>
        <dbReference type="SAM" id="MobiDB-lite"/>
    </source>
</evidence>
<dbReference type="InterPro" id="IPR029052">
    <property type="entry name" value="Metallo-depent_PP-like"/>
</dbReference>
<dbReference type="PANTHER" id="PTHR33393">
    <property type="entry name" value="POLYGLUTAMINE SYNTHESIS ACCESSORY PROTEIN RV0574C-RELATED"/>
    <property type="match status" value="1"/>
</dbReference>
<evidence type="ECO:0000259" key="4">
    <source>
        <dbReference type="SMART" id="SM00854"/>
    </source>
</evidence>
<dbReference type="RefSeq" id="WP_378975489.1">
    <property type="nucleotide sequence ID" value="NZ_JBHTBJ010000034.1"/>
</dbReference>
<comment type="caution">
    <text evidence="5">The sequence shown here is derived from an EMBL/GenBank/DDBJ whole genome shotgun (WGS) entry which is preliminary data.</text>
</comment>
<organism evidence="5 6">
    <name type="scientific">Paractinoplanes rhizophilus</name>
    <dbReference type="NCBI Taxonomy" id="1416877"/>
    <lineage>
        <taxon>Bacteria</taxon>
        <taxon>Bacillati</taxon>
        <taxon>Actinomycetota</taxon>
        <taxon>Actinomycetes</taxon>
        <taxon>Micromonosporales</taxon>
        <taxon>Micromonosporaceae</taxon>
        <taxon>Paractinoplanes</taxon>
    </lineage>
</organism>
<dbReference type="Pfam" id="PF09587">
    <property type="entry name" value="PGA_cap"/>
    <property type="match status" value="1"/>
</dbReference>
<keyword evidence="3" id="KW-1133">Transmembrane helix</keyword>
<name>A0ABW2I0W3_9ACTN</name>
<keyword evidence="3" id="KW-0472">Membrane</keyword>
<dbReference type="SUPFAM" id="SSF56300">
    <property type="entry name" value="Metallo-dependent phosphatases"/>
    <property type="match status" value="1"/>
</dbReference>
<accession>A0ABW2I0W3</accession>
<dbReference type="PANTHER" id="PTHR33393:SF11">
    <property type="entry name" value="POLYGLUTAMINE SYNTHESIS ACCESSORY PROTEIN RV0574C-RELATED"/>
    <property type="match status" value="1"/>
</dbReference>
<protein>
    <submittedName>
        <fullName evidence="5">CapA family protein</fullName>
    </submittedName>
</protein>
<proteinExistence type="inferred from homology"/>
<dbReference type="CDD" id="cd07381">
    <property type="entry name" value="MPP_CapA"/>
    <property type="match status" value="1"/>
</dbReference>
<dbReference type="InterPro" id="IPR052169">
    <property type="entry name" value="CW_Biosynth-Accessory"/>
</dbReference>
<dbReference type="Proteomes" id="UP001596548">
    <property type="component" value="Unassembled WGS sequence"/>
</dbReference>
<dbReference type="SMART" id="SM00854">
    <property type="entry name" value="PGA_cap"/>
    <property type="match status" value="1"/>
</dbReference>
<feature type="compositionally biased region" description="Low complexity" evidence="2">
    <location>
        <begin position="50"/>
        <end position="77"/>
    </location>
</feature>
<dbReference type="Gene3D" id="3.60.21.10">
    <property type="match status" value="1"/>
</dbReference>
<reference evidence="6" key="1">
    <citation type="journal article" date="2019" name="Int. J. Syst. Evol. Microbiol.">
        <title>The Global Catalogue of Microorganisms (GCM) 10K type strain sequencing project: providing services to taxonomists for standard genome sequencing and annotation.</title>
        <authorList>
            <consortium name="The Broad Institute Genomics Platform"/>
            <consortium name="The Broad Institute Genome Sequencing Center for Infectious Disease"/>
            <person name="Wu L."/>
            <person name="Ma J."/>
        </authorList>
    </citation>
    <scope>NUCLEOTIDE SEQUENCE [LARGE SCALE GENOMIC DNA]</scope>
    <source>
        <strain evidence="6">XZYJT-10</strain>
    </source>
</reference>
<gene>
    <name evidence="5" type="ORF">ACFQS1_31605</name>
</gene>
<evidence type="ECO:0000256" key="1">
    <source>
        <dbReference type="ARBA" id="ARBA00005662"/>
    </source>
</evidence>
<dbReference type="InterPro" id="IPR010916">
    <property type="entry name" value="TonB_box_CS"/>
</dbReference>
<evidence type="ECO:0000256" key="3">
    <source>
        <dbReference type="SAM" id="Phobius"/>
    </source>
</evidence>
<dbReference type="EMBL" id="JBHTBJ010000034">
    <property type="protein sequence ID" value="MFC7278548.1"/>
    <property type="molecule type" value="Genomic_DNA"/>
</dbReference>
<dbReference type="InterPro" id="IPR019079">
    <property type="entry name" value="Capsule_synth_CapA"/>
</dbReference>
<comment type="similarity">
    <text evidence="1">Belongs to the CapA family.</text>
</comment>